<dbReference type="PROSITE" id="PS50144">
    <property type="entry name" value="MATH"/>
    <property type="match status" value="1"/>
</dbReference>
<keyword evidence="3" id="KW-1185">Reference proteome</keyword>
<proteinExistence type="predicted"/>
<dbReference type="AlphaFoldDB" id="A0AAV5U4C1"/>
<dbReference type="InterPro" id="IPR008974">
    <property type="entry name" value="TRAF-like"/>
</dbReference>
<dbReference type="SUPFAM" id="SSF49599">
    <property type="entry name" value="TRAF domain-like"/>
    <property type="match status" value="1"/>
</dbReference>
<evidence type="ECO:0000313" key="2">
    <source>
        <dbReference type="EMBL" id="GMT01736.1"/>
    </source>
</evidence>
<organism evidence="2 3">
    <name type="scientific">Pristionchus entomophagus</name>
    <dbReference type="NCBI Taxonomy" id="358040"/>
    <lineage>
        <taxon>Eukaryota</taxon>
        <taxon>Metazoa</taxon>
        <taxon>Ecdysozoa</taxon>
        <taxon>Nematoda</taxon>
        <taxon>Chromadorea</taxon>
        <taxon>Rhabditida</taxon>
        <taxon>Rhabditina</taxon>
        <taxon>Diplogasteromorpha</taxon>
        <taxon>Diplogasteroidea</taxon>
        <taxon>Neodiplogasteridae</taxon>
        <taxon>Pristionchus</taxon>
    </lineage>
</organism>
<dbReference type="InterPro" id="IPR002083">
    <property type="entry name" value="MATH/TRAF_dom"/>
</dbReference>
<protein>
    <recommendedName>
        <fullName evidence="1">MATH domain-containing protein</fullName>
    </recommendedName>
</protein>
<dbReference type="SMART" id="SM00061">
    <property type="entry name" value="MATH"/>
    <property type="match status" value="1"/>
</dbReference>
<sequence>MAVRAGESLSAVDLFDAKHESQSTLISNIQRLLEINNTVEDEGTSGTIRARFSDISNLTPAARYSQSINVAEMEWALYVCTSMKEDKKYFSVYLEMMSKNIPKPWLSPVHCTFMLLSQNSEKKRKTLKAVFSSEIHPSWGLRKFINFEDLVRESNGYVKDDSILLQMDLTVFPKK</sequence>
<feature type="domain" description="MATH" evidence="1">
    <location>
        <begin position="45"/>
        <end position="169"/>
    </location>
</feature>
<dbReference type="EMBL" id="BTSX01000005">
    <property type="protein sequence ID" value="GMT01736.1"/>
    <property type="molecule type" value="Genomic_DNA"/>
</dbReference>
<evidence type="ECO:0000313" key="3">
    <source>
        <dbReference type="Proteomes" id="UP001432027"/>
    </source>
</evidence>
<accession>A0AAV5U4C1</accession>
<dbReference type="Proteomes" id="UP001432027">
    <property type="component" value="Unassembled WGS sequence"/>
</dbReference>
<comment type="caution">
    <text evidence="2">The sequence shown here is derived from an EMBL/GenBank/DDBJ whole genome shotgun (WGS) entry which is preliminary data.</text>
</comment>
<dbReference type="PANTHER" id="PTHR47022">
    <property type="entry name" value="BTB AND MATH DOMAIN-CONTAINING PROTEIN 36-RELATED"/>
    <property type="match status" value="1"/>
</dbReference>
<reference evidence="2" key="1">
    <citation type="submission" date="2023-10" db="EMBL/GenBank/DDBJ databases">
        <title>Genome assembly of Pristionchus species.</title>
        <authorList>
            <person name="Yoshida K."/>
            <person name="Sommer R.J."/>
        </authorList>
    </citation>
    <scope>NUCLEOTIDE SEQUENCE</scope>
    <source>
        <strain evidence="2">RS0144</strain>
    </source>
</reference>
<dbReference type="Gene3D" id="2.60.210.10">
    <property type="entry name" value="Apoptosis, Tumor Necrosis Factor Receptor Associated Protein 2, Chain A"/>
    <property type="match status" value="1"/>
</dbReference>
<dbReference type="CDD" id="cd00121">
    <property type="entry name" value="MATH"/>
    <property type="match status" value="1"/>
</dbReference>
<evidence type="ECO:0000259" key="1">
    <source>
        <dbReference type="PROSITE" id="PS50144"/>
    </source>
</evidence>
<gene>
    <name evidence="2" type="ORF">PENTCL1PPCAC_23910</name>
</gene>
<dbReference type="PANTHER" id="PTHR47022:SF1">
    <property type="entry name" value="BTB AND MATH DOMAIN-CONTAINING PROTEIN 36-RELATED"/>
    <property type="match status" value="1"/>
</dbReference>
<name>A0AAV5U4C1_9BILA</name>
<dbReference type="Pfam" id="PF22486">
    <property type="entry name" value="MATH_2"/>
    <property type="match status" value="1"/>
</dbReference>